<dbReference type="AlphaFoldDB" id="A0A8H5F2H9"/>
<organism evidence="2 3">
    <name type="scientific">Psilocybe cf. subviscida</name>
    <dbReference type="NCBI Taxonomy" id="2480587"/>
    <lineage>
        <taxon>Eukaryota</taxon>
        <taxon>Fungi</taxon>
        <taxon>Dikarya</taxon>
        <taxon>Basidiomycota</taxon>
        <taxon>Agaricomycotina</taxon>
        <taxon>Agaricomycetes</taxon>
        <taxon>Agaricomycetidae</taxon>
        <taxon>Agaricales</taxon>
        <taxon>Agaricineae</taxon>
        <taxon>Strophariaceae</taxon>
        <taxon>Psilocybe</taxon>
    </lineage>
</organism>
<evidence type="ECO:0000313" key="2">
    <source>
        <dbReference type="EMBL" id="KAF5321191.1"/>
    </source>
</evidence>
<evidence type="ECO:0000256" key="1">
    <source>
        <dbReference type="SAM" id="MobiDB-lite"/>
    </source>
</evidence>
<proteinExistence type="predicted"/>
<feature type="compositionally biased region" description="Polar residues" evidence="1">
    <location>
        <begin position="26"/>
        <end position="47"/>
    </location>
</feature>
<protein>
    <submittedName>
        <fullName evidence="2">Uncharacterized protein</fullName>
    </submittedName>
</protein>
<keyword evidence="3" id="KW-1185">Reference proteome</keyword>
<gene>
    <name evidence="2" type="ORF">D9619_000437</name>
</gene>
<sequence>MRQPPPPTSTRSGYAKPHNMVPPTIVQLTDSPSRHTNSGSWCDTTPVETRPARRPLAPNAIGPEIVEQEYWNDKEVVLGIYHCIVPRLAWESLIHCILAPREILPKAAYG</sequence>
<comment type="caution">
    <text evidence="2">The sequence shown here is derived from an EMBL/GenBank/DDBJ whole genome shotgun (WGS) entry which is preliminary data.</text>
</comment>
<reference evidence="2 3" key="1">
    <citation type="journal article" date="2020" name="ISME J.">
        <title>Uncovering the hidden diversity of litter-decomposition mechanisms in mushroom-forming fungi.</title>
        <authorList>
            <person name="Floudas D."/>
            <person name="Bentzer J."/>
            <person name="Ahren D."/>
            <person name="Johansson T."/>
            <person name="Persson P."/>
            <person name="Tunlid A."/>
        </authorList>
    </citation>
    <scope>NUCLEOTIDE SEQUENCE [LARGE SCALE GENOMIC DNA]</scope>
    <source>
        <strain evidence="2 3">CBS 101986</strain>
    </source>
</reference>
<evidence type="ECO:0000313" key="3">
    <source>
        <dbReference type="Proteomes" id="UP000567179"/>
    </source>
</evidence>
<dbReference type="EMBL" id="JAACJJ010000028">
    <property type="protein sequence ID" value="KAF5321191.1"/>
    <property type="molecule type" value="Genomic_DNA"/>
</dbReference>
<name>A0A8H5F2H9_9AGAR</name>
<feature type="region of interest" description="Disordered" evidence="1">
    <location>
        <begin position="1"/>
        <end position="55"/>
    </location>
</feature>
<accession>A0A8H5F2H9</accession>
<dbReference type="Proteomes" id="UP000567179">
    <property type="component" value="Unassembled WGS sequence"/>
</dbReference>